<evidence type="ECO:0000313" key="2">
    <source>
        <dbReference type="EMBL" id="EEH40602.1"/>
    </source>
</evidence>
<feature type="compositionally biased region" description="Polar residues" evidence="1">
    <location>
        <begin position="92"/>
        <end position="106"/>
    </location>
</feature>
<dbReference type="OMA" id="MSLPKHT"/>
<dbReference type="VEuPathDB" id="FungiDB:PAAG_09050"/>
<protein>
    <submittedName>
        <fullName evidence="2">Uncharacterized protein</fullName>
    </submittedName>
</protein>
<dbReference type="RefSeq" id="XP_002789031.1">
    <property type="nucleotide sequence ID" value="XM_002788985.2"/>
</dbReference>
<dbReference type="STRING" id="502779.C1HE62"/>
<keyword evidence="3" id="KW-1185">Reference proteome</keyword>
<feature type="compositionally biased region" description="Acidic residues" evidence="1">
    <location>
        <begin position="114"/>
        <end position="124"/>
    </location>
</feature>
<organism evidence="2 3">
    <name type="scientific">Paracoccidioides lutzii (strain ATCC MYA-826 / Pb01)</name>
    <name type="common">Paracoccidioides brasiliensis</name>
    <dbReference type="NCBI Taxonomy" id="502779"/>
    <lineage>
        <taxon>Eukaryota</taxon>
        <taxon>Fungi</taxon>
        <taxon>Dikarya</taxon>
        <taxon>Ascomycota</taxon>
        <taxon>Pezizomycotina</taxon>
        <taxon>Eurotiomycetes</taxon>
        <taxon>Eurotiomycetidae</taxon>
        <taxon>Onygenales</taxon>
        <taxon>Ajellomycetaceae</taxon>
        <taxon>Paracoccidioides</taxon>
    </lineage>
</organism>
<sequence length="333" mass="36266">MTSPRSPDPHLPASDQQLGGNIRPSALSDRPNDSGARQEDFKSLESHQLPFRPFFTLVQDVHSSEYYHPTVHYIFSDDDTDLITEAALRALESSQGNNSPRASSNALLRRRNGEDDDEDEDLEADNTKASSLPRPILGVQEHYIVLDVQRSHSERNALPTQEVTATNTEDTTNFAPTTFAEEPKLNPATPQPINNALQHLYPFDITSAHSLSSSWQVLNIRLCPAPTFDSSSNSPTSTKGTAIVTSTTTTTPTPTTSANNSSSSMGGLMLEIEGTSGITFNMSSSRSPRTQQSLEEMIEQFEKRMDELRLITEAGAVKGGKAAEATAEEVEAG</sequence>
<dbReference type="eggNOG" id="ENOG502SFYT">
    <property type="taxonomic scope" value="Eukaryota"/>
</dbReference>
<evidence type="ECO:0000256" key="1">
    <source>
        <dbReference type="SAM" id="MobiDB-lite"/>
    </source>
</evidence>
<dbReference type="HOGENOM" id="CLU_032993_1_0_1"/>
<feature type="compositionally biased region" description="Polar residues" evidence="1">
    <location>
        <begin position="158"/>
        <end position="173"/>
    </location>
</feature>
<dbReference type="Proteomes" id="UP000002059">
    <property type="component" value="Partially assembled WGS sequence"/>
</dbReference>
<gene>
    <name evidence="2" type="ORF">PAAG_09050</name>
</gene>
<dbReference type="AlphaFoldDB" id="C1HE62"/>
<dbReference type="EMBL" id="KN294058">
    <property type="protein sequence ID" value="EEH40602.1"/>
    <property type="molecule type" value="Genomic_DNA"/>
</dbReference>
<dbReference type="GeneID" id="9092245"/>
<feature type="region of interest" description="Disordered" evidence="1">
    <location>
        <begin position="153"/>
        <end position="173"/>
    </location>
</feature>
<feature type="compositionally biased region" description="Low complexity" evidence="1">
    <location>
        <begin position="236"/>
        <end position="264"/>
    </location>
</feature>
<proteinExistence type="predicted"/>
<feature type="region of interest" description="Disordered" evidence="1">
    <location>
        <begin position="227"/>
        <end position="265"/>
    </location>
</feature>
<reference evidence="2 3" key="1">
    <citation type="journal article" date="2011" name="PLoS Genet.">
        <title>Comparative genomic analysis of human fungal pathogens causing paracoccidioidomycosis.</title>
        <authorList>
            <person name="Desjardins C.A."/>
            <person name="Champion M.D."/>
            <person name="Holder J.W."/>
            <person name="Muszewska A."/>
            <person name="Goldberg J."/>
            <person name="Bailao A.M."/>
            <person name="Brigido M.M."/>
            <person name="Ferreira M.E."/>
            <person name="Garcia A.M."/>
            <person name="Grynberg M."/>
            <person name="Gujja S."/>
            <person name="Heiman D.I."/>
            <person name="Henn M.R."/>
            <person name="Kodira C.D."/>
            <person name="Leon-Narvaez H."/>
            <person name="Longo L.V."/>
            <person name="Ma L.J."/>
            <person name="Malavazi I."/>
            <person name="Matsuo A.L."/>
            <person name="Morais F.V."/>
            <person name="Pereira M."/>
            <person name="Rodriguez-Brito S."/>
            <person name="Sakthikumar S."/>
            <person name="Salem-Izacc S.M."/>
            <person name="Sykes S.M."/>
            <person name="Teixeira M.M."/>
            <person name="Vallejo M.C."/>
            <person name="Walter M.E."/>
            <person name="Yandava C."/>
            <person name="Young S."/>
            <person name="Zeng Q."/>
            <person name="Zucker J."/>
            <person name="Felipe M.S."/>
            <person name="Goldman G.H."/>
            <person name="Haas B.J."/>
            <person name="McEwen J.G."/>
            <person name="Nino-Vega G."/>
            <person name="Puccia R."/>
            <person name="San-Blas G."/>
            <person name="Soares C.M."/>
            <person name="Birren B.W."/>
            <person name="Cuomo C.A."/>
        </authorList>
    </citation>
    <scope>NUCLEOTIDE SEQUENCE [LARGE SCALE GENOMIC DNA]</scope>
    <source>
        <strain evidence="3">ATCC MYA-826 / Pb01</strain>
    </source>
</reference>
<name>C1HE62_PARBA</name>
<feature type="region of interest" description="Disordered" evidence="1">
    <location>
        <begin position="1"/>
        <end position="43"/>
    </location>
</feature>
<feature type="region of interest" description="Disordered" evidence="1">
    <location>
        <begin position="91"/>
        <end position="131"/>
    </location>
</feature>
<dbReference type="KEGG" id="pbl:PAAG_09050"/>
<feature type="compositionally biased region" description="Basic and acidic residues" evidence="1">
    <location>
        <begin position="30"/>
        <end position="43"/>
    </location>
</feature>
<dbReference type="OrthoDB" id="1681166at2759"/>
<accession>C1HE62</accession>
<evidence type="ECO:0000313" key="3">
    <source>
        <dbReference type="Proteomes" id="UP000002059"/>
    </source>
</evidence>